<dbReference type="InterPro" id="IPR006094">
    <property type="entry name" value="Oxid_FAD_bind_N"/>
</dbReference>
<dbReference type="PANTHER" id="PTHR31497">
    <property type="entry name" value="AUTOCRINE PROLIFERATION REPRESSOR PROTEIN A"/>
    <property type="match status" value="1"/>
</dbReference>
<dbReference type="InterPro" id="IPR009199">
    <property type="entry name" value="PhoPQ-act_pathogen-rel_PqaA"/>
</dbReference>
<evidence type="ECO:0000313" key="5">
    <source>
        <dbReference type="Proteomes" id="UP000663860"/>
    </source>
</evidence>
<dbReference type="Proteomes" id="UP000663868">
    <property type="component" value="Unassembled WGS sequence"/>
</dbReference>
<feature type="domain" description="FAD-binding PCMH-type" evidence="2">
    <location>
        <begin position="87"/>
        <end position="261"/>
    </location>
</feature>
<keyword evidence="1" id="KW-0732">Signal</keyword>
<comment type="caution">
    <text evidence="3">The sequence shown here is derived from an EMBL/GenBank/DDBJ whole genome shotgun (WGS) entry which is preliminary data.</text>
</comment>
<reference evidence="3" key="1">
    <citation type="submission" date="2021-02" db="EMBL/GenBank/DDBJ databases">
        <authorList>
            <person name="Nowell W R."/>
        </authorList>
    </citation>
    <scope>NUCLEOTIDE SEQUENCE</scope>
</reference>
<dbReference type="Gene3D" id="3.40.50.1820">
    <property type="entry name" value="alpha/beta hydrolase"/>
    <property type="match status" value="1"/>
</dbReference>
<sequence length="934" mass="106294">MIKFGLNVSFILLLYVFQTIFVITICHAEHEFVTANNNELQACLSSSLPLSVRTVYPCDTSTNQNSSQYQCGYFDIKSLSAQNGGRIPHSPAVVVHVTDSNDIQKVVKCAIKLNYTVNPSSGAHSYEGYNLGSEHNNIIINLAGINYINIDASDGTARIGAGARHGPIYYRTYQSDGYTINGGTSVWVGITGLALGGGAGLLSRLHGLLSDNVLELKAVNAEGELLTINATHEVELYWALRGAGGGLFVIVTELKLQLVKAPSLVTMFQARWYTNATKLVIRRYQSILFNETAWNSNNNIYIIMDVRSTYVMILMTNFGTKLEDFNKIVCLFLTTLPPPYEMSRVTPDWLTFVNRNENHAQLLLENMTHSGSYFKGKHLFYDRPISDYSLDQFLERLSLRNDGFAMEFTPMDGYLSTIPVDKTAFPHRHYKFGIQFMAFSSQQLNVQELNWLNQSYCTPLDDYVHKPDPVFAWKRIQIFPYSTHTIHILNMTSQQWFNSIHIKNSTSFSSRSIWWHYMIITVPKILKRSQTAFLLISGGSNNNPIPTESWTTEVALNTGSVAIELRQIPNQPIQFMADPLNKSRTEDEIIAWTWKTFIETNGSDPYILLRMPMTKAVVRGMDATQAFLRQQEIPIPEHFIISGLSKRGWTTWTTAAVDNTRVIGAIPIVMDMLNIRQNMKSHYRSLAGWTYDFDDYYVENITMYLDNPYFQAMADIVDPYSYFDRYRNIRIYQIQAADDEFFLPDSEDFFWNDLQKATGGSFLRRIPNVGHSITGYNESLISFYLSVYDQQKLPSVTWNRTIYDSYAEIIAAVDIGDEHPHPISAVGFKAQTTTGTKRDFRQKVLDPTTGKVVPNPVTWVQENENIEISQVDETVYFMFKSYFPPEGHWEGMFIQFTFPGFDNTTLILTTETLILPNKYPADPCFGQQCYGTLV</sequence>
<dbReference type="PROSITE" id="PS51387">
    <property type="entry name" value="FAD_PCMH"/>
    <property type="match status" value="1"/>
</dbReference>
<dbReference type="Pfam" id="PF10142">
    <property type="entry name" value="PhoPQ_related"/>
    <property type="match status" value="1"/>
</dbReference>
<accession>A0A814WXK0</accession>
<dbReference type="SUPFAM" id="SSF53474">
    <property type="entry name" value="alpha/beta-Hydrolases"/>
    <property type="match status" value="1"/>
</dbReference>
<name>A0A814WXK0_9BILA</name>
<dbReference type="GO" id="GO:0071949">
    <property type="term" value="F:FAD binding"/>
    <property type="evidence" value="ECO:0007669"/>
    <property type="project" value="InterPro"/>
</dbReference>
<feature type="signal peptide" evidence="1">
    <location>
        <begin position="1"/>
        <end position="28"/>
    </location>
</feature>
<proteinExistence type="predicted"/>
<gene>
    <name evidence="3" type="ORF">IZO911_LOCUS28997</name>
    <name evidence="4" type="ORF">KXQ929_LOCUS21787</name>
</gene>
<dbReference type="PANTHER" id="PTHR31497:SF0">
    <property type="entry name" value="AUTOCRINE PROLIFERATION REPRESSOR PROTEIN A"/>
    <property type="match status" value="1"/>
</dbReference>
<dbReference type="EMBL" id="CAJNOE010000421">
    <property type="protein sequence ID" value="CAF1207820.1"/>
    <property type="molecule type" value="Genomic_DNA"/>
</dbReference>
<dbReference type="Gene3D" id="3.40.462.20">
    <property type="match status" value="1"/>
</dbReference>
<feature type="chain" id="PRO_5035603195" description="FAD-binding PCMH-type domain-containing protein" evidence="1">
    <location>
        <begin position="29"/>
        <end position="934"/>
    </location>
</feature>
<evidence type="ECO:0000313" key="3">
    <source>
        <dbReference type="EMBL" id="CAF1207820.1"/>
    </source>
</evidence>
<dbReference type="Gene3D" id="3.30.465.10">
    <property type="match status" value="1"/>
</dbReference>
<dbReference type="SUPFAM" id="SSF56176">
    <property type="entry name" value="FAD-binding/transporter-associated domain-like"/>
    <property type="match status" value="1"/>
</dbReference>
<evidence type="ECO:0000313" key="4">
    <source>
        <dbReference type="EMBL" id="CAF3881618.1"/>
    </source>
</evidence>
<dbReference type="Pfam" id="PF01565">
    <property type="entry name" value="FAD_binding_4"/>
    <property type="match status" value="1"/>
</dbReference>
<evidence type="ECO:0000259" key="2">
    <source>
        <dbReference type="PROSITE" id="PS51387"/>
    </source>
</evidence>
<dbReference type="InterPro" id="IPR036318">
    <property type="entry name" value="FAD-bd_PCMH-like_sf"/>
</dbReference>
<dbReference type="InterPro" id="IPR016169">
    <property type="entry name" value="FAD-bd_PCMH_sub2"/>
</dbReference>
<organism evidence="3 5">
    <name type="scientific">Adineta steineri</name>
    <dbReference type="NCBI Taxonomy" id="433720"/>
    <lineage>
        <taxon>Eukaryota</taxon>
        <taxon>Metazoa</taxon>
        <taxon>Spiralia</taxon>
        <taxon>Gnathifera</taxon>
        <taxon>Rotifera</taxon>
        <taxon>Eurotatoria</taxon>
        <taxon>Bdelloidea</taxon>
        <taxon>Adinetida</taxon>
        <taxon>Adinetidae</taxon>
        <taxon>Adineta</taxon>
    </lineage>
</organism>
<dbReference type="InterPro" id="IPR016166">
    <property type="entry name" value="FAD-bd_PCMH"/>
</dbReference>
<dbReference type="Proteomes" id="UP000663860">
    <property type="component" value="Unassembled WGS sequence"/>
</dbReference>
<dbReference type="InterPro" id="IPR029058">
    <property type="entry name" value="AB_hydrolase_fold"/>
</dbReference>
<dbReference type="EMBL" id="CAJOBB010001621">
    <property type="protein sequence ID" value="CAF3881618.1"/>
    <property type="molecule type" value="Genomic_DNA"/>
</dbReference>
<dbReference type="AlphaFoldDB" id="A0A814WXK0"/>
<evidence type="ECO:0000256" key="1">
    <source>
        <dbReference type="SAM" id="SignalP"/>
    </source>
</evidence>
<protein>
    <recommendedName>
        <fullName evidence="2">FAD-binding PCMH-type domain-containing protein</fullName>
    </recommendedName>
</protein>